<comment type="caution">
    <text evidence="10">The sequence shown here is derived from an EMBL/GenBank/DDBJ whole genome shotgun (WGS) entry which is preliminary data.</text>
</comment>
<dbReference type="Pfam" id="PF16916">
    <property type="entry name" value="ZT_dimer"/>
    <property type="match status" value="1"/>
</dbReference>
<reference evidence="10 11" key="1">
    <citation type="journal article" date="2019" name="Int. J. Syst. Evol. Microbiol.">
        <title>The Global Catalogue of Microorganisms (GCM) 10K type strain sequencing project: providing services to taxonomists for standard genome sequencing and annotation.</title>
        <authorList>
            <consortium name="The Broad Institute Genomics Platform"/>
            <consortium name="The Broad Institute Genome Sequencing Center for Infectious Disease"/>
            <person name="Wu L."/>
            <person name="Ma J."/>
        </authorList>
    </citation>
    <scope>NUCLEOTIDE SEQUENCE [LARGE SCALE GENOMIC DNA]</scope>
    <source>
        <strain evidence="10 11">CGMCC 1.12563</strain>
    </source>
</reference>
<keyword evidence="3 7" id="KW-0812">Transmembrane</keyword>
<dbReference type="SUPFAM" id="SSF160240">
    <property type="entry name" value="Cation efflux protein cytoplasmic domain-like"/>
    <property type="match status" value="1"/>
</dbReference>
<dbReference type="InterPro" id="IPR058533">
    <property type="entry name" value="Cation_efflux_TM"/>
</dbReference>
<dbReference type="EMBL" id="JBHUDC010000008">
    <property type="protein sequence ID" value="MFD1514795.1"/>
    <property type="molecule type" value="Genomic_DNA"/>
</dbReference>
<name>A0ABD6AZK8_9EURY</name>
<dbReference type="PANTHER" id="PTHR43840">
    <property type="entry name" value="MITOCHONDRIAL METAL TRANSPORTER 1-RELATED"/>
    <property type="match status" value="1"/>
</dbReference>
<dbReference type="Proteomes" id="UP001597187">
    <property type="component" value="Unassembled WGS sequence"/>
</dbReference>
<evidence type="ECO:0000256" key="4">
    <source>
        <dbReference type="ARBA" id="ARBA00022989"/>
    </source>
</evidence>
<feature type="region of interest" description="Disordered" evidence="6">
    <location>
        <begin position="291"/>
        <end position="314"/>
    </location>
</feature>
<dbReference type="SUPFAM" id="SSF161111">
    <property type="entry name" value="Cation efflux protein transmembrane domain-like"/>
    <property type="match status" value="1"/>
</dbReference>
<dbReference type="RefSeq" id="WP_250874732.1">
    <property type="nucleotide sequence ID" value="NZ_JALXFV010000008.1"/>
</dbReference>
<dbReference type="NCBIfam" id="TIGR01297">
    <property type="entry name" value="CDF"/>
    <property type="match status" value="1"/>
</dbReference>
<keyword evidence="11" id="KW-1185">Reference proteome</keyword>
<dbReference type="InterPro" id="IPR027469">
    <property type="entry name" value="Cation_efflux_TMD_sf"/>
</dbReference>
<keyword evidence="2" id="KW-0813">Transport</keyword>
<dbReference type="GO" id="GO:0016020">
    <property type="term" value="C:membrane"/>
    <property type="evidence" value="ECO:0007669"/>
    <property type="project" value="UniProtKB-SubCell"/>
</dbReference>
<gene>
    <name evidence="10" type="ORF">ACFSBT_16050</name>
</gene>
<evidence type="ECO:0000256" key="5">
    <source>
        <dbReference type="ARBA" id="ARBA00023136"/>
    </source>
</evidence>
<feature type="domain" description="Cation efflux protein transmembrane" evidence="8">
    <location>
        <begin position="13"/>
        <end position="205"/>
    </location>
</feature>
<evidence type="ECO:0000313" key="10">
    <source>
        <dbReference type="EMBL" id="MFD1514795.1"/>
    </source>
</evidence>
<feature type="transmembrane region" description="Helical" evidence="7">
    <location>
        <begin position="155"/>
        <end position="174"/>
    </location>
</feature>
<protein>
    <submittedName>
        <fullName evidence="10">Cation diffusion facilitator family transporter</fullName>
    </submittedName>
</protein>
<comment type="subcellular location">
    <subcellularLocation>
        <location evidence="1">Membrane</location>
        <topology evidence="1">Multi-pass membrane protein</topology>
    </subcellularLocation>
</comment>
<feature type="domain" description="Cation efflux protein cytoplasmic" evidence="9">
    <location>
        <begin position="209"/>
        <end position="285"/>
    </location>
</feature>
<dbReference type="Pfam" id="PF01545">
    <property type="entry name" value="Cation_efflux"/>
    <property type="match status" value="1"/>
</dbReference>
<dbReference type="InterPro" id="IPR027470">
    <property type="entry name" value="Cation_efflux_CTD"/>
</dbReference>
<organism evidence="10 11">
    <name type="scientific">Halomarina rubra</name>
    <dbReference type="NCBI Taxonomy" id="2071873"/>
    <lineage>
        <taxon>Archaea</taxon>
        <taxon>Methanobacteriati</taxon>
        <taxon>Methanobacteriota</taxon>
        <taxon>Stenosarchaea group</taxon>
        <taxon>Halobacteria</taxon>
        <taxon>Halobacteriales</taxon>
        <taxon>Natronomonadaceae</taxon>
        <taxon>Halomarina</taxon>
    </lineage>
</organism>
<proteinExistence type="predicted"/>
<evidence type="ECO:0000256" key="1">
    <source>
        <dbReference type="ARBA" id="ARBA00004141"/>
    </source>
</evidence>
<evidence type="ECO:0000313" key="11">
    <source>
        <dbReference type="Proteomes" id="UP001597187"/>
    </source>
</evidence>
<feature type="compositionally biased region" description="Basic and acidic residues" evidence="6">
    <location>
        <begin position="298"/>
        <end position="314"/>
    </location>
</feature>
<feature type="transmembrane region" description="Helical" evidence="7">
    <location>
        <begin position="180"/>
        <end position="197"/>
    </location>
</feature>
<dbReference type="PANTHER" id="PTHR43840:SF15">
    <property type="entry name" value="MITOCHONDRIAL METAL TRANSPORTER 1-RELATED"/>
    <property type="match status" value="1"/>
</dbReference>
<sequence>MDRVTALRRVGLLVLGVNLVLALAKGAVYLYTGSLAVGGEAVNSLSDTAYSLVVVGGLYLTTQPADDTHPHGHERIEPFVSLVVAIGISVAGIGVLWQAVQSVLAGGSDGTAGLLAAGVLAGSAAVKYLLYRYCARVADRHNSPALRATALDNRADILTAGAALAGVAGAALGFPVLDPLAGGVVALGILYTGFEIGRDNVRYLVGGAPDADLRADIVERALTHPDVHGVHDVVAHHVGPEIDVSLHLEIEGDRTVREAHDIETDVVREIRAIDEVDDVFVHLDPRELGEWKEDDDDRIPAADRGRQRPDADRR</sequence>
<dbReference type="Gene3D" id="1.20.1510.10">
    <property type="entry name" value="Cation efflux protein transmembrane domain"/>
    <property type="match status" value="1"/>
</dbReference>
<keyword evidence="5 7" id="KW-0472">Membrane</keyword>
<dbReference type="InterPro" id="IPR036837">
    <property type="entry name" value="Cation_efflux_CTD_sf"/>
</dbReference>
<feature type="transmembrane region" description="Helical" evidence="7">
    <location>
        <begin position="80"/>
        <end position="100"/>
    </location>
</feature>
<dbReference type="Gene3D" id="3.30.70.1350">
    <property type="entry name" value="Cation efflux protein, cytoplasmic domain"/>
    <property type="match status" value="1"/>
</dbReference>
<evidence type="ECO:0000259" key="9">
    <source>
        <dbReference type="Pfam" id="PF16916"/>
    </source>
</evidence>
<evidence type="ECO:0000256" key="7">
    <source>
        <dbReference type="SAM" id="Phobius"/>
    </source>
</evidence>
<evidence type="ECO:0000256" key="2">
    <source>
        <dbReference type="ARBA" id="ARBA00022448"/>
    </source>
</evidence>
<keyword evidence="4 7" id="KW-1133">Transmembrane helix</keyword>
<dbReference type="AlphaFoldDB" id="A0ABD6AZK8"/>
<feature type="transmembrane region" description="Helical" evidence="7">
    <location>
        <begin position="112"/>
        <end position="134"/>
    </location>
</feature>
<evidence type="ECO:0000256" key="3">
    <source>
        <dbReference type="ARBA" id="ARBA00022692"/>
    </source>
</evidence>
<evidence type="ECO:0000259" key="8">
    <source>
        <dbReference type="Pfam" id="PF01545"/>
    </source>
</evidence>
<evidence type="ECO:0000256" key="6">
    <source>
        <dbReference type="SAM" id="MobiDB-lite"/>
    </source>
</evidence>
<dbReference type="InterPro" id="IPR002524">
    <property type="entry name" value="Cation_efflux"/>
</dbReference>
<dbReference type="InterPro" id="IPR050291">
    <property type="entry name" value="CDF_Transporter"/>
</dbReference>
<accession>A0ABD6AZK8</accession>
<feature type="transmembrane region" description="Helical" evidence="7">
    <location>
        <begin position="42"/>
        <end position="60"/>
    </location>
</feature>